<dbReference type="EMBL" id="LT635765">
    <property type="protein sequence ID" value="SGZ51209.1"/>
    <property type="molecule type" value="Genomic_DNA"/>
</dbReference>
<dbReference type="GO" id="GO:0070131">
    <property type="term" value="P:positive regulation of mitochondrial translation"/>
    <property type="evidence" value="ECO:0007669"/>
    <property type="project" value="TreeGrafter"/>
</dbReference>
<reference evidence="3 4" key="1">
    <citation type="submission" date="2016-10" db="EMBL/GenBank/DDBJ databases">
        <authorList>
            <person name="de Groot N.N."/>
        </authorList>
    </citation>
    <scope>NUCLEOTIDE SEQUENCE [LARGE SCALE GENOMIC DNA]</scope>
    <source>
        <strain evidence="3 4">PYCC 4715</strain>
    </source>
</reference>
<dbReference type="Pfam" id="PF02582">
    <property type="entry name" value="DUF155"/>
    <property type="match status" value="1"/>
</dbReference>
<dbReference type="PANTHER" id="PTHR16255:SF1">
    <property type="entry name" value="REQUIRED FOR MEIOTIC NUCLEAR DIVISION PROTEIN 1 HOMOLOG"/>
    <property type="match status" value="1"/>
</dbReference>
<evidence type="ECO:0000313" key="4">
    <source>
        <dbReference type="Proteomes" id="UP000182259"/>
    </source>
</evidence>
<dbReference type="GO" id="GO:0005739">
    <property type="term" value="C:mitochondrion"/>
    <property type="evidence" value="ECO:0007669"/>
    <property type="project" value="UniProtKB-ARBA"/>
</dbReference>
<name>A0A1L0BIL6_9ASCO</name>
<gene>
    <name evidence="3" type="ORF">SAMEA4029009_CIC11G00000002368</name>
</gene>
<feature type="domain" description="DUF155" evidence="2">
    <location>
        <begin position="131"/>
        <end position="310"/>
    </location>
</feature>
<comment type="similarity">
    <text evidence="1">Belongs to the RMD1/sif2 family.</text>
</comment>
<evidence type="ECO:0000259" key="2">
    <source>
        <dbReference type="Pfam" id="PF02582"/>
    </source>
</evidence>
<dbReference type="InterPro" id="IPR003734">
    <property type="entry name" value="DUF155"/>
</dbReference>
<dbReference type="PANTHER" id="PTHR16255">
    <property type="entry name" value="REQUIRED FOR MEIOTIC NUCLEAR DIVISION PROTEIN 1 HOMOLOG"/>
    <property type="match status" value="1"/>
</dbReference>
<evidence type="ECO:0000313" key="3">
    <source>
        <dbReference type="EMBL" id="SGZ51209.1"/>
    </source>
</evidence>
<dbReference type="AlphaFoldDB" id="A0A1L0BIL6"/>
<dbReference type="Proteomes" id="UP000182259">
    <property type="component" value="Chromosome II"/>
</dbReference>
<sequence>MFLKSCLWRPLIGQIRLNSRLARTLQNSQVLGVQKATKRAPKPALQLLRRSKQKEDNDTESVITSLLTKYSNRHVEPSELTKYLKPITSITVGEQFDLEKVSLILEKNGLHHGVVVADEVVQWGIGGEEKIMILANGTVVGWNLTEDQMMRAYVPTIMSAVVGKYSPESEEMDYVEIQTPTDEENGASFMQGDVLVIQGKNDQQKQLEMAAFAIGLSRSTRLSILEESLEKHIQMTRANSESLSKGLRLQTKEEDILKLTGRLFLIRGKLNLYSELIETPDLYWSEPTLEKIYDSVSRRLDISLRIGIMNRKLDYVTDEQRALLSVLNEQKGTRLEWIIIILIMVEVCFETVHFVEKYWDGRERAGSGDD</sequence>
<accession>A0A1L0BIL6</accession>
<protein>
    <submittedName>
        <fullName evidence="3">CIC11C00000002368</fullName>
    </submittedName>
</protein>
<dbReference type="InterPro" id="IPR051624">
    <property type="entry name" value="RMD1/Sad1-interacting"/>
</dbReference>
<proteinExistence type="inferred from homology"/>
<evidence type="ECO:0000256" key="1">
    <source>
        <dbReference type="ARBA" id="ARBA00008306"/>
    </source>
</evidence>
<organism evidence="3 4">
    <name type="scientific">Sungouiella intermedia</name>
    <dbReference type="NCBI Taxonomy" id="45354"/>
    <lineage>
        <taxon>Eukaryota</taxon>
        <taxon>Fungi</taxon>
        <taxon>Dikarya</taxon>
        <taxon>Ascomycota</taxon>
        <taxon>Saccharomycotina</taxon>
        <taxon>Pichiomycetes</taxon>
        <taxon>Metschnikowiaceae</taxon>
        <taxon>Sungouiella</taxon>
    </lineage>
</organism>